<dbReference type="Pfam" id="PF22666">
    <property type="entry name" value="Glyco_hydro_2_N2"/>
    <property type="match status" value="1"/>
</dbReference>
<comment type="caution">
    <text evidence="17">The sequence shown here is derived from an EMBL/GenBank/DDBJ whole genome shotgun (WGS) entry which is preliminary data.</text>
</comment>
<evidence type="ECO:0000313" key="17">
    <source>
        <dbReference type="EMBL" id="KAH6603175.1"/>
    </source>
</evidence>
<sequence length="1182" mass="132647">MDQTTTGILERGLPNAVTYDLTQPNQVTIRLPSKSTWSSGLHWHETHTEYLKVINGSIKVRLGDAEQIVTANIDNQPEIKIERYAWHEWQRAEPDGDEVVVVERTDPEDGEKAIFFWNINGITLNAKRVISANVPGFSLFPASIKDLMIDFWITLNLFIVFHSMDNFPVRLDSQQIGQRLMSHYGLHTGAGRMTIVLITIGKKDGSWSLDVALKSIAPNSLSPQSKLAQSWLQFHTIAIGDTIIVGKSLPESAGCSGIRSSAVIDTIMALFDIVQKAQGMTVTYHESLENFLLRLELDSQPPQFSVWLNCHLIFAGTAVATTESASKASIHNLSLQEWTVTNEYGNITVPGKFPSQAHLDLYAAGVIDDPYHGLNDFDLRWIAAQNWTYTSNPMIGFGLRNKQPSITTWLVFDGLDTYATVKFCDHIVGTPDNQFRQWFYDVSSVLASCKSDPVLSINFGSVPRIINAINASDEVQHWPAPVVYPFEYPNRQWVRKEQNDFGWDWGPAFSPVGPWQPGRIVQLSKGGELYSLNTDIDIFRKGQSNNFAPDQSAPWVVNASLDFLGRLPKHASMSVLITDVNDSHSVLYSGSLQGVTQSDMTVTGSVTIDAKRPKLWWPRDMGNQQLYNIIVSVSSAGSRMPLLVSQRRVGFRTILFSSGNVTDAQIASGITPGNNWHFEVNGHEFYAKGANLIPPDSFWPRVASDRINRLFDSVEAQNFNMLRVWSSGAYLPDWIYDIADERGVLLWSEFQFSDTLYPDSPDFKANVVGEITYNVRRLNHHASLACWMGGNEFENLMLPIAQVADPETYPYILGQYEDLFITTIFNVLAANSHSISYSPCSANNGWLEIDLDLPVPIVERYYNTTTGHIYGDTDFYDYDTSVSFDTSVYPVGRFANEFGFISMPSIQTWQQAVDPEDLHFNSTTVILRNHHYPAGGLSRNIRNSTLGQVEMTLAVERYYPTPDKTDSAANFSSWCHATQLFQADMYKSEIQFYRRGSGLPERQLGSLYWQLNDIWQAPTWAGLEYDGRWKVLPYVSRRTYEHVIASAFWNYTTNQLEIWVISDLWESVSGQVSLTWVHLSGKAIANNAGMPKSIKFDVGAINATQIISANVKTDLKIPDTSDAVLIIELTAKAGVLGFFDDNAFVLSPGEKKEVVFTLQQDTTGGRWTEQVTAESLWDLTTP</sequence>
<dbReference type="SUPFAM" id="SSF51182">
    <property type="entry name" value="RmlC-like cupins"/>
    <property type="match status" value="1"/>
</dbReference>
<dbReference type="EMBL" id="JAIWOZ010000007">
    <property type="protein sequence ID" value="KAH6603175.1"/>
    <property type="molecule type" value="Genomic_DNA"/>
</dbReference>
<comment type="similarity">
    <text evidence="4">Belongs to the glycosyl hydrolase 2 family. Beta-mannosidase A subfamily.</text>
</comment>
<dbReference type="Pfam" id="PF17753">
    <property type="entry name" value="Ig_mannosidase"/>
    <property type="match status" value="1"/>
</dbReference>
<dbReference type="InterPro" id="IPR050887">
    <property type="entry name" value="Beta-mannosidase_GH2"/>
</dbReference>
<gene>
    <name evidence="17" type="ORF">Trco_007950</name>
</gene>
<name>A0A9P8QES0_9HYPO</name>
<evidence type="ECO:0000259" key="14">
    <source>
        <dbReference type="Pfam" id="PF00703"/>
    </source>
</evidence>
<evidence type="ECO:0000256" key="10">
    <source>
        <dbReference type="ARBA" id="ARBA00022801"/>
    </source>
</evidence>
<evidence type="ECO:0000259" key="15">
    <source>
        <dbReference type="Pfam" id="PF17753"/>
    </source>
</evidence>
<dbReference type="AlphaFoldDB" id="A0A9P8QES0"/>
<dbReference type="InterPro" id="IPR006102">
    <property type="entry name" value="Ig-like_GH2"/>
</dbReference>
<dbReference type="InterPro" id="IPR008979">
    <property type="entry name" value="Galactose-bd-like_sf"/>
</dbReference>
<dbReference type="GO" id="GO:0004567">
    <property type="term" value="F:beta-mannosidase activity"/>
    <property type="evidence" value="ECO:0007669"/>
    <property type="project" value="UniProtKB-EC"/>
</dbReference>
<dbReference type="Gene3D" id="2.60.120.10">
    <property type="entry name" value="Jelly Rolls"/>
    <property type="match status" value="1"/>
</dbReference>
<dbReference type="PANTHER" id="PTHR43730">
    <property type="entry name" value="BETA-MANNOSIDASE"/>
    <property type="match status" value="1"/>
</dbReference>
<keyword evidence="11" id="KW-0325">Glycoprotein</keyword>
<evidence type="ECO:0000256" key="13">
    <source>
        <dbReference type="ARBA" id="ARBA00031061"/>
    </source>
</evidence>
<evidence type="ECO:0000256" key="2">
    <source>
        <dbReference type="ARBA" id="ARBA00004613"/>
    </source>
</evidence>
<dbReference type="Gene3D" id="2.60.120.260">
    <property type="entry name" value="Galactose-binding domain-like"/>
    <property type="match status" value="1"/>
</dbReference>
<comment type="subcellular location">
    <subcellularLocation>
        <location evidence="2">Secreted</location>
    </subcellularLocation>
</comment>
<dbReference type="InterPro" id="IPR013783">
    <property type="entry name" value="Ig-like_fold"/>
</dbReference>
<evidence type="ECO:0000256" key="5">
    <source>
        <dbReference type="ARBA" id="ARBA00011738"/>
    </source>
</evidence>
<feature type="domain" description="Beta-mannosidase-like galactose-binding" evidence="16">
    <location>
        <begin position="338"/>
        <end position="516"/>
    </location>
</feature>
<dbReference type="GO" id="GO:0005975">
    <property type="term" value="P:carbohydrate metabolic process"/>
    <property type="evidence" value="ECO:0007669"/>
    <property type="project" value="InterPro"/>
</dbReference>
<dbReference type="SUPFAM" id="SSF49303">
    <property type="entry name" value="beta-Galactosidase/glucuronidase domain"/>
    <property type="match status" value="1"/>
</dbReference>
<feature type="domain" description="Beta-mannosidase Ig-fold" evidence="15">
    <location>
        <begin position="1127"/>
        <end position="1178"/>
    </location>
</feature>
<evidence type="ECO:0000313" key="18">
    <source>
        <dbReference type="Proteomes" id="UP000827724"/>
    </source>
</evidence>
<evidence type="ECO:0000256" key="4">
    <source>
        <dbReference type="ARBA" id="ARBA00007483"/>
    </source>
</evidence>
<evidence type="ECO:0000259" key="16">
    <source>
        <dbReference type="Pfam" id="PF22666"/>
    </source>
</evidence>
<dbReference type="InterPro" id="IPR017853">
    <property type="entry name" value="GH"/>
</dbReference>
<dbReference type="InterPro" id="IPR014710">
    <property type="entry name" value="RmlC-like_jellyroll"/>
</dbReference>
<dbReference type="Gene3D" id="2.60.40.10">
    <property type="entry name" value="Immunoglobulins"/>
    <property type="match status" value="2"/>
</dbReference>
<dbReference type="GO" id="GO:0006516">
    <property type="term" value="P:glycoprotein catabolic process"/>
    <property type="evidence" value="ECO:0007669"/>
    <property type="project" value="TreeGrafter"/>
</dbReference>
<dbReference type="InterPro" id="IPR041625">
    <property type="entry name" value="Beta-mannosidase_Ig"/>
</dbReference>
<evidence type="ECO:0000256" key="11">
    <source>
        <dbReference type="ARBA" id="ARBA00023180"/>
    </source>
</evidence>
<evidence type="ECO:0000256" key="9">
    <source>
        <dbReference type="ARBA" id="ARBA00022729"/>
    </source>
</evidence>
<keyword evidence="18" id="KW-1185">Reference proteome</keyword>
<organism evidence="17 18">
    <name type="scientific">Trichoderma cornu-damae</name>
    <dbReference type="NCBI Taxonomy" id="654480"/>
    <lineage>
        <taxon>Eukaryota</taxon>
        <taxon>Fungi</taxon>
        <taxon>Dikarya</taxon>
        <taxon>Ascomycota</taxon>
        <taxon>Pezizomycotina</taxon>
        <taxon>Sordariomycetes</taxon>
        <taxon>Hypocreomycetidae</taxon>
        <taxon>Hypocreales</taxon>
        <taxon>Hypocreaceae</taxon>
        <taxon>Trichoderma</taxon>
    </lineage>
</organism>
<dbReference type="GO" id="GO:0005576">
    <property type="term" value="C:extracellular region"/>
    <property type="evidence" value="ECO:0007669"/>
    <property type="project" value="UniProtKB-SubCell"/>
</dbReference>
<reference evidence="17" key="1">
    <citation type="submission" date="2021-08" db="EMBL/GenBank/DDBJ databases">
        <title>Chromosome-Level Trichoderma cornu-damae using Hi-C Data.</title>
        <authorList>
            <person name="Kim C.S."/>
        </authorList>
    </citation>
    <scope>NUCLEOTIDE SEQUENCE</scope>
    <source>
        <strain evidence="17">KA19-0412C</strain>
    </source>
</reference>
<evidence type="ECO:0000256" key="1">
    <source>
        <dbReference type="ARBA" id="ARBA00000829"/>
    </source>
</evidence>
<evidence type="ECO:0000256" key="7">
    <source>
        <dbReference type="ARBA" id="ARBA00021795"/>
    </source>
</evidence>
<protein>
    <recommendedName>
        <fullName evidence="7">Beta-mannosidase A</fullName>
        <ecNumber evidence="6">3.2.1.25</ecNumber>
    </recommendedName>
    <alternativeName>
        <fullName evidence="13">Mannanase A</fullName>
    </alternativeName>
</protein>
<dbReference type="Pfam" id="PF00703">
    <property type="entry name" value="Glyco_hydro_2"/>
    <property type="match status" value="1"/>
</dbReference>
<evidence type="ECO:0000256" key="6">
    <source>
        <dbReference type="ARBA" id="ARBA00012754"/>
    </source>
</evidence>
<dbReference type="InterPro" id="IPR011051">
    <property type="entry name" value="RmlC_Cupin_sf"/>
</dbReference>
<keyword evidence="12" id="KW-0326">Glycosidase</keyword>
<proteinExistence type="inferred from homology"/>
<evidence type="ECO:0000256" key="8">
    <source>
        <dbReference type="ARBA" id="ARBA00022525"/>
    </source>
</evidence>
<dbReference type="OrthoDB" id="2866996at2759"/>
<feature type="domain" description="Glycoside hydrolase family 2 immunoglobulin-like beta-sandwich" evidence="14">
    <location>
        <begin position="568"/>
        <end position="652"/>
    </location>
</feature>
<accession>A0A9P8QES0</accession>
<dbReference type="FunFam" id="2.60.40.10:FF:001511">
    <property type="entry name" value="Beta-mannosidase A"/>
    <property type="match status" value="1"/>
</dbReference>
<keyword evidence="8" id="KW-0964">Secreted</keyword>
<dbReference type="SUPFAM" id="SSF51445">
    <property type="entry name" value="(Trans)glycosidases"/>
    <property type="match status" value="1"/>
</dbReference>
<dbReference type="EC" id="3.2.1.25" evidence="6"/>
<comment type="pathway">
    <text evidence="3">Glycan metabolism; N-glycan degradation.</text>
</comment>
<keyword evidence="9" id="KW-0732">Signal</keyword>
<dbReference type="Gene3D" id="3.20.20.80">
    <property type="entry name" value="Glycosidases"/>
    <property type="match status" value="1"/>
</dbReference>
<evidence type="ECO:0000256" key="12">
    <source>
        <dbReference type="ARBA" id="ARBA00023295"/>
    </source>
</evidence>
<dbReference type="InterPro" id="IPR036156">
    <property type="entry name" value="Beta-gal/glucu_dom_sf"/>
</dbReference>
<dbReference type="PANTHER" id="PTHR43730:SF5">
    <property type="entry name" value="BETA-MANNOSIDASE A"/>
    <property type="match status" value="1"/>
</dbReference>
<dbReference type="FunFam" id="3.20.20.80:FF:000084">
    <property type="entry name" value="Beta-mannosidase A"/>
    <property type="match status" value="1"/>
</dbReference>
<dbReference type="InterPro" id="IPR054593">
    <property type="entry name" value="Beta-mannosidase-like_N2"/>
</dbReference>
<keyword evidence="10" id="KW-0378">Hydrolase</keyword>
<comment type="catalytic activity">
    <reaction evidence="1">
        <text>Hydrolysis of terminal, non-reducing beta-D-mannose residues in beta-D-mannosides.</text>
        <dbReference type="EC" id="3.2.1.25"/>
    </reaction>
</comment>
<dbReference type="Proteomes" id="UP000827724">
    <property type="component" value="Unassembled WGS sequence"/>
</dbReference>
<comment type="subunit">
    <text evidence="5">Homodimer.</text>
</comment>
<evidence type="ECO:0000256" key="3">
    <source>
        <dbReference type="ARBA" id="ARBA00004740"/>
    </source>
</evidence>
<dbReference type="SUPFAM" id="SSF49785">
    <property type="entry name" value="Galactose-binding domain-like"/>
    <property type="match status" value="1"/>
</dbReference>